<dbReference type="PANTHER" id="PTHR11002:SF79">
    <property type="entry name" value="CARBONIC ANHYDRASE 2"/>
    <property type="match status" value="1"/>
</dbReference>
<feature type="binding site" evidence="6">
    <location>
        <position position="56"/>
    </location>
    <ligand>
        <name>Zn(2+)</name>
        <dbReference type="ChEBI" id="CHEBI:29105"/>
    </ligand>
</feature>
<evidence type="ECO:0000256" key="1">
    <source>
        <dbReference type="ARBA" id="ARBA00006217"/>
    </source>
</evidence>
<dbReference type="Gene3D" id="3.40.1050.10">
    <property type="entry name" value="Carbonic anhydrase"/>
    <property type="match status" value="1"/>
</dbReference>
<dbReference type="OrthoDB" id="9797527at2"/>
<keyword evidence="4 7" id="KW-0456">Lyase</keyword>
<dbReference type="STRING" id="1121409.SAMN02745124_00760"/>
<dbReference type="SMART" id="SM00947">
    <property type="entry name" value="Pro_CA"/>
    <property type="match status" value="1"/>
</dbReference>
<comment type="similarity">
    <text evidence="1 7">Belongs to the beta-class carbonic anhydrase family.</text>
</comment>
<evidence type="ECO:0000256" key="5">
    <source>
        <dbReference type="ARBA" id="ARBA00048348"/>
    </source>
</evidence>
<dbReference type="GO" id="GO:0004089">
    <property type="term" value="F:carbonate dehydratase activity"/>
    <property type="evidence" value="ECO:0007669"/>
    <property type="project" value="UniProtKB-UniRule"/>
</dbReference>
<evidence type="ECO:0000313" key="8">
    <source>
        <dbReference type="EMBL" id="SHH50986.1"/>
    </source>
</evidence>
<dbReference type="InterPro" id="IPR036874">
    <property type="entry name" value="Carbonic_anhydrase_sf"/>
</dbReference>
<dbReference type="AlphaFoldDB" id="A0A1M5TJX8"/>
<dbReference type="GO" id="GO:0008270">
    <property type="term" value="F:zinc ion binding"/>
    <property type="evidence" value="ECO:0007669"/>
    <property type="project" value="UniProtKB-UniRule"/>
</dbReference>
<dbReference type="Pfam" id="PF00484">
    <property type="entry name" value="Pro_CA"/>
    <property type="match status" value="1"/>
</dbReference>
<evidence type="ECO:0000256" key="7">
    <source>
        <dbReference type="RuleBase" id="RU003956"/>
    </source>
</evidence>
<dbReference type="InterPro" id="IPR015892">
    <property type="entry name" value="Carbonic_anhydrase_CS"/>
</dbReference>
<dbReference type="EMBL" id="FQXS01000003">
    <property type="protein sequence ID" value="SHH50986.1"/>
    <property type="molecule type" value="Genomic_DNA"/>
</dbReference>
<feature type="binding site" evidence="6">
    <location>
        <position position="58"/>
    </location>
    <ligand>
        <name>Zn(2+)</name>
        <dbReference type="ChEBI" id="CHEBI:29105"/>
    </ligand>
</feature>
<evidence type="ECO:0000256" key="4">
    <source>
        <dbReference type="ARBA" id="ARBA00023239"/>
    </source>
</evidence>
<dbReference type="Proteomes" id="UP000184139">
    <property type="component" value="Unassembled WGS sequence"/>
</dbReference>
<dbReference type="SUPFAM" id="SSF53056">
    <property type="entry name" value="beta-carbonic anhydrase, cab"/>
    <property type="match status" value="1"/>
</dbReference>
<comment type="function">
    <text evidence="7">Reversible hydration of carbon dioxide.</text>
</comment>
<gene>
    <name evidence="8" type="ORF">SAMN02745124_00760</name>
</gene>
<evidence type="ECO:0000256" key="2">
    <source>
        <dbReference type="ARBA" id="ARBA00012925"/>
    </source>
</evidence>
<evidence type="ECO:0000256" key="3">
    <source>
        <dbReference type="ARBA" id="ARBA00022833"/>
    </source>
</evidence>
<reference evidence="8 9" key="1">
    <citation type="submission" date="2016-11" db="EMBL/GenBank/DDBJ databases">
        <authorList>
            <person name="Jaros S."/>
            <person name="Januszkiewicz K."/>
            <person name="Wedrychowicz H."/>
        </authorList>
    </citation>
    <scope>NUCLEOTIDE SEQUENCE [LARGE SCALE GENOMIC DNA]</scope>
    <source>
        <strain evidence="8 9">DSM 9705</strain>
    </source>
</reference>
<dbReference type="GO" id="GO:0015976">
    <property type="term" value="P:carbon utilization"/>
    <property type="evidence" value="ECO:0007669"/>
    <property type="project" value="InterPro"/>
</dbReference>
<comment type="cofactor">
    <cofactor evidence="6">
        <name>Zn(2+)</name>
        <dbReference type="ChEBI" id="CHEBI:29105"/>
    </cofactor>
    <text evidence="6">Binds 1 zinc ion per subunit.</text>
</comment>
<dbReference type="PANTHER" id="PTHR11002">
    <property type="entry name" value="CARBONIC ANHYDRASE"/>
    <property type="match status" value="1"/>
</dbReference>
<proteinExistence type="inferred from homology"/>
<name>A0A1M5TJX8_9BACT</name>
<keyword evidence="9" id="KW-1185">Reference proteome</keyword>
<dbReference type="EC" id="4.2.1.1" evidence="2 7"/>
<feature type="binding site" evidence="6">
    <location>
        <position position="109"/>
    </location>
    <ligand>
        <name>Zn(2+)</name>
        <dbReference type="ChEBI" id="CHEBI:29105"/>
    </ligand>
</feature>
<dbReference type="PROSITE" id="PS00705">
    <property type="entry name" value="PROK_CO2_ANHYDRASE_2"/>
    <property type="match status" value="1"/>
</dbReference>
<sequence>MGRESHPRPTAEMVLAKLLEGNQRFVTGQLLHPNHCEESRQLTVDGQTPIATILTCADSRVPPVDIFDQGIGDLFVVRVAGNIIGDHTLGSIEYAVSILQTPLVVVMGHSSCGAVSAVMGGKKLDGHIATLAPPIQAAAKMVKDKSGDLVNNTSREVAKLIARRIAESEPIIADHVKDGTVKVIAMYYDLGSGKVVVLEDTSNN</sequence>
<organism evidence="8 9">
    <name type="scientific">Desulfofustis glycolicus DSM 9705</name>
    <dbReference type="NCBI Taxonomy" id="1121409"/>
    <lineage>
        <taxon>Bacteria</taxon>
        <taxon>Pseudomonadati</taxon>
        <taxon>Thermodesulfobacteriota</taxon>
        <taxon>Desulfobulbia</taxon>
        <taxon>Desulfobulbales</taxon>
        <taxon>Desulfocapsaceae</taxon>
        <taxon>Desulfofustis</taxon>
    </lineage>
</organism>
<dbReference type="RefSeq" id="WP_073373499.1">
    <property type="nucleotide sequence ID" value="NZ_FQXS01000003.1"/>
</dbReference>
<dbReference type="PROSITE" id="PS00704">
    <property type="entry name" value="PROK_CO2_ANHYDRASE_1"/>
    <property type="match status" value="1"/>
</dbReference>
<evidence type="ECO:0000313" key="9">
    <source>
        <dbReference type="Proteomes" id="UP000184139"/>
    </source>
</evidence>
<comment type="catalytic activity">
    <reaction evidence="5 7">
        <text>hydrogencarbonate + H(+) = CO2 + H2O</text>
        <dbReference type="Rhea" id="RHEA:10748"/>
        <dbReference type="ChEBI" id="CHEBI:15377"/>
        <dbReference type="ChEBI" id="CHEBI:15378"/>
        <dbReference type="ChEBI" id="CHEBI:16526"/>
        <dbReference type="ChEBI" id="CHEBI:17544"/>
        <dbReference type="EC" id="4.2.1.1"/>
    </reaction>
</comment>
<dbReference type="InterPro" id="IPR001765">
    <property type="entry name" value="Carbonic_anhydrase"/>
</dbReference>
<keyword evidence="6" id="KW-0479">Metal-binding</keyword>
<accession>A0A1M5TJX8</accession>
<feature type="binding site" evidence="6">
    <location>
        <position position="112"/>
    </location>
    <ligand>
        <name>Zn(2+)</name>
        <dbReference type="ChEBI" id="CHEBI:29105"/>
    </ligand>
</feature>
<evidence type="ECO:0000256" key="6">
    <source>
        <dbReference type="PIRSR" id="PIRSR601765-1"/>
    </source>
</evidence>
<protein>
    <recommendedName>
        <fullName evidence="2 7">Carbonic anhydrase</fullName>
        <ecNumber evidence="2 7">4.2.1.1</ecNumber>
    </recommendedName>
    <alternativeName>
        <fullName evidence="7">Carbonate dehydratase</fullName>
    </alternativeName>
</protein>
<keyword evidence="3 6" id="KW-0862">Zinc</keyword>
<dbReference type="CDD" id="cd03378">
    <property type="entry name" value="beta_CA_cladeC"/>
    <property type="match status" value="1"/>
</dbReference>